<comment type="caution">
    <text evidence="3">The sequence shown here is derived from an EMBL/GenBank/DDBJ whole genome shotgun (WGS) entry which is preliminary data.</text>
</comment>
<dbReference type="Proteomes" id="UP000273807">
    <property type="component" value="Unassembled WGS sequence"/>
</dbReference>
<evidence type="ECO:0000313" key="3">
    <source>
        <dbReference type="EMBL" id="RNL56410.1"/>
    </source>
</evidence>
<dbReference type="Gene3D" id="3.30.470.20">
    <property type="entry name" value="ATP-grasp fold, B domain"/>
    <property type="match status" value="1"/>
</dbReference>
<protein>
    <recommendedName>
        <fullName evidence="2">ATP-grasp domain-containing protein</fullName>
    </recommendedName>
</protein>
<evidence type="ECO:0000259" key="2">
    <source>
        <dbReference type="PROSITE" id="PS50975"/>
    </source>
</evidence>
<evidence type="ECO:0000313" key="4">
    <source>
        <dbReference type="Proteomes" id="UP000273807"/>
    </source>
</evidence>
<accession>A0A3N0C213</accession>
<gene>
    <name evidence="3" type="ORF">D7003_08735</name>
</gene>
<dbReference type="OrthoDB" id="4423634at2"/>
<name>A0A3N0C213_9MICC</name>
<sequence>MLVTGLGSAAGRSIATQLSARGLPVLGADSCQVPGIAGTEAVVLPPASDPDWVPALRRLVDARNLNVVIPTRTEELPHLAAARAAFSDGVRLIVSDPGPVALANDRLLTAWTLQAEGIAVPRFGVPSDFAAAPASLAAMGGSVVVRPRVPRGENGAVVLPGAGPVDWAQQPEGRIVQEFIPGAGYVALVFGTRTQNAMAPHVVVVDQPVRAGLGAGTDTGAASAVGRRVATGAAADVAPLAMAAVHAVGLTGPVEVDIRRRADGTPVVLGLRARFGASSAAAPELLDAVLAAFLLPSFNPASFRRRPSAYAGAVRSA</sequence>
<keyword evidence="1" id="KW-0547">Nucleotide-binding</keyword>
<dbReference type="Gene3D" id="3.40.50.20">
    <property type="match status" value="1"/>
</dbReference>
<proteinExistence type="predicted"/>
<dbReference type="GO" id="GO:0005524">
    <property type="term" value="F:ATP binding"/>
    <property type="evidence" value="ECO:0007669"/>
    <property type="project" value="UniProtKB-UniRule"/>
</dbReference>
<dbReference type="InterPro" id="IPR011761">
    <property type="entry name" value="ATP-grasp"/>
</dbReference>
<organism evidence="3 4">
    <name type="scientific">Arthrobacter oryzae</name>
    <dbReference type="NCBI Taxonomy" id="409290"/>
    <lineage>
        <taxon>Bacteria</taxon>
        <taxon>Bacillati</taxon>
        <taxon>Actinomycetota</taxon>
        <taxon>Actinomycetes</taxon>
        <taxon>Micrococcales</taxon>
        <taxon>Micrococcaceae</taxon>
        <taxon>Arthrobacter</taxon>
    </lineage>
</organism>
<dbReference type="AlphaFoldDB" id="A0A3N0C213"/>
<reference evidence="3 4" key="1">
    <citation type="submission" date="2018-10" db="EMBL/GenBank/DDBJ databases">
        <title>Genome sequencing of Arthrobacter oryzae TNB02.</title>
        <authorList>
            <person name="Cho Y.-J."/>
            <person name="Cho A."/>
            <person name="Kim O.-S."/>
        </authorList>
    </citation>
    <scope>NUCLEOTIDE SEQUENCE [LARGE SCALE GENOMIC DNA]</scope>
    <source>
        <strain evidence="3 4">TNB02</strain>
    </source>
</reference>
<evidence type="ECO:0000256" key="1">
    <source>
        <dbReference type="PROSITE-ProRule" id="PRU00409"/>
    </source>
</evidence>
<dbReference type="SUPFAM" id="SSF56059">
    <property type="entry name" value="Glutathione synthetase ATP-binding domain-like"/>
    <property type="match status" value="1"/>
</dbReference>
<dbReference type="PROSITE" id="PS50975">
    <property type="entry name" value="ATP_GRASP"/>
    <property type="match status" value="1"/>
</dbReference>
<dbReference type="EMBL" id="RBED01000086">
    <property type="protein sequence ID" value="RNL56410.1"/>
    <property type="molecule type" value="Genomic_DNA"/>
</dbReference>
<keyword evidence="4" id="KW-1185">Reference proteome</keyword>
<dbReference type="GO" id="GO:0046872">
    <property type="term" value="F:metal ion binding"/>
    <property type="evidence" value="ECO:0007669"/>
    <property type="project" value="InterPro"/>
</dbReference>
<keyword evidence="1" id="KW-0067">ATP-binding</keyword>
<feature type="domain" description="ATP-grasp" evidence="2">
    <location>
        <begin position="110"/>
        <end position="299"/>
    </location>
</feature>